<proteinExistence type="predicted"/>
<feature type="signal peptide" evidence="1">
    <location>
        <begin position="1"/>
        <end position="22"/>
    </location>
</feature>
<protein>
    <submittedName>
        <fullName evidence="2">Uncharacterized protein</fullName>
    </submittedName>
</protein>
<sequence>MNRGKIICAVSLILGCALFALSGCSNFQYKGNEGDKTAGTLPFIDEKPWGENQTATYTIYNKNEEYGTAEITTIKNSDNKTYDIQKTKSIKADDKAEEVKSGVTVNADTLMPTSSYYNKTSVSENFEISTQYSDDWNVDTTVNNTTNQKLNLPNSYYDNESLAVILGAVSYDDKATFRINDTIPLIAGISVLDIKYKGTETISVPYGEAECYKVFLGKIVFWFSVDNRTLYQYQDGDIIYKLTAYKNS</sequence>
<dbReference type="InterPro" id="IPR021457">
    <property type="entry name" value="DUF3108"/>
</dbReference>
<dbReference type="RefSeq" id="WP_144101568.1">
    <property type="nucleotide sequence ID" value="NZ_CABHNI010000020.1"/>
</dbReference>
<gene>
    <name evidence="2" type="ORF">DFSSTS7063_01163</name>
</gene>
<dbReference type="AlphaFoldDB" id="A0A564T799"/>
<feature type="chain" id="PRO_5038883514" evidence="1">
    <location>
        <begin position="23"/>
        <end position="248"/>
    </location>
</feature>
<dbReference type="Pfam" id="PF11306">
    <property type="entry name" value="DUF3108"/>
    <property type="match status" value="1"/>
</dbReference>
<dbReference type="PROSITE" id="PS51257">
    <property type="entry name" value="PROKAR_LIPOPROTEIN"/>
    <property type="match status" value="1"/>
</dbReference>
<dbReference type="EMBL" id="CABHNI010000020">
    <property type="protein sequence ID" value="VUX03317.1"/>
    <property type="molecule type" value="Genomic_DNA"/>
</dbReference>
<dbReference type="Proteomes" id="UP000358366">
    <property type="component" value="Unassembled WGS sequence"/>
</dbReference>
<evidence type="ECO:0000313" key="2">
    <source>
        <dbReference type="EMBL" id="VUX03317.1"/>
    </source>
</evidence>
<evidence type="ECO:0000256" key="1">
    <source>
        <dbReference type="SAM" id="SignalP"/>
    </source>
</evidence>
<keyword evidence="1" id="KW-0732">Signal</keyword>
<accession>A0A564T799</accession>
<organism evidence="2 3">
    <name type="scientific">Dorea formicigenerans</name>
    <dbReference type="NCBI Taxonomy" id="39486"/>
    <lineage>
        <taxon>Bacteria</taxon>
        <taxon>Bacillati</taxon>
        <taxon>Bacillota</taxon>
        <taxon>Clostridia</taxon>
        <taxon>Lachnospirales</taxon>
        <taxon>Lachnospiraceae</taxon>
        <taxon>Dorea</taxon>
    </lineage>
</organism>
<reference evidence="2 3" key="1">
    <citation type="submission" date="2019-07" db="EMBL/GenBank/DDBJ databases">
        <authorList>
            <person name="Hibberd C M."/>
            <person name="Gehrig L. J."/>
            <person name="Chang H.-W."/>
            <person name="Venkatesh S."/>
        </authorList>
    </citation>
    <scope>NUCLEOTIDE SEQUENCE [LARGE SCALE GENOMIC DNA]</scope>
    <source>
        <strain evidence="2">Dorea_formicigenerans_SSTS_Bg7063</strain>
    </source>
</reference>
<dbReference type="Gene3D" id="2.40.360.20">
    <property type="match status" value="1"/>
</dbReference>
<name>A0A564T799_9FIRM</name>
<evidence type="ECO:0000313" key="3">
    <source>
        <dbReference type="Proteomes" id="UP000358366"/>
    </source>
</evidence>